<sequence length="273" mass="30999">MSISSLQKYGIDPQQDIYFLKDTALYDYRIFDHFPEGYVVGKYQRKIMVSDLQKIPDKLLHIGSIFGNLRVTTLQHKSEYKHILDSLQFTNPGLKKVSQAIVDQLGGRGKYLGIHLRVGDGNFSYKVEENAHGILELLTQMLAMTGRGELGGQLPDRYPSLSQCLNQKPMISPIVYLATDARNPRERLDFASIFTRFPCTFVLNDFANALAETDEVNPWDGSSISKYLIPMVDAVTAANGEFYVGTNQSTFSMYVRRMHNHYLGRPDPLNLKY</sequence>
<evidence type="ECO:0000256" key="3">
    <source>
        <dbReference type="ARBA" id="ARBA00023277"/>
    </source>
</evidence>
<dbReference type="Pfam" id="PF10250">
    <property type="entry name" value="O-FucT"/>
    <property type="match status" value="1"/>
</dbReference>
<name>A0A1Y1Y534_9FUNG</name>
<comment type="caution">
    <text evidence="4">The sequence shown here is derived from an EMBL/GenBank/DDBJ whole genome shotgun (WGS) entry which is preliminary data.</text>
</comment>
<reference evidence="4 5" key="1">
    <citation type="submission" date="2016-07" db="EMBL/GenBank/DDBJ databases">
        <title>Pervasive Adenine N6-methylation of Active Genes in Fungi.</title>
        <authorList>
            <consortium name="DOE Joint Genome Institute"/>
            <person name="Mondo S.J."/>
            <person name="Dannebaum R.O."/>
            <person name="Kuo R.C."/>
            <person name="Labutti K."/>
            <person name="Haridas S."/>
            <person name="Kuo A."/>
            <person name="Salamov A."/>
            <person name="Ahrendt S.R."/>
            <person name="Lipzen A."/>
            <person name="Sullivan W."/>
            <person name="Andreopoulos W.B."/>
            <person name="Clum A."/>
            <person name="Lindquist E."/>
            <person name="Daum C."/>
            <person name="Ramamoorthy G.K."/>
            <person name="Gryganskyi A."/>
            <person name="Culley D."/>
            <person name="Magnuson J.K."/>
            <person name="James T.Y."/>
            <person name="O'Malley M.A."/>
            <person name="Stajich J.E."/>
            <person name="Spatafora J.W."/>
            <person name="Visel A."/>
            <person name="Grigoriev I.V."/>
        </authorList>
    </citation>
    <scope>NUCLEOTIDE SEQUENCE [LARGE SCALE GENOMIC DNA]</scope>
    <source>
        <strain evidence="4 5">CBS 931.73</strain>
    </source>
</reference>
<keyword evidence="1" id="KW-0808">Transferase</keyword>
<evidence type="ECO:0000313" key="4">
    <source>
        <dbReference type="EMBL" id="ORX93098.1"/>
    </source>
</evidence>
<dbReference type="GO" id="GO:0016740">
    <property type="term" value="F:transferase activity"/>
    <property type="evidence" value="ECO:0007669"/>
    <property type="project" value="UniProtKB-KW"/>
</dbReference>
<dbReference type="STRING" id="1314790.A0A1Y1Y534"/>
<dbReference type="OrthoDB" id="1882547at2759"/>
<dbReference type="AlphaFoldDB" id="A0A1Y1Y534"/>
<keyword evidence="2" id="KW-0294">Fucose metabolism</keyword>
<keyword evidence="3" id="KW-0119">Carbohydrate metabolism</keyword>
<evidence type="ECO:0000313" key="5">
    <source>
        <dbReference type="Proteomes" id="UP000193498"/>
    </source>
</evidence>
<dbReference type="InterPro" id="IPR019378">
    <property type="entry name" value="GDP-Fuc_O-FucTrfase"/>
</dbReference>
<dbReference type="Proteomes" id="UP000193498">
    <property type="component" value="Unassembled WGS sequence"/>
</dbReference>
<dbReference type="EMBL" id="MCFE01000247">
    <property type="protein sequence ID" value="ORX93098.1"/>
    <property type="molecule type" value="Genomic_DNA"/>
</dbReference>
<dbReference type="InParanoid" id="A0A1Y1Y534"/>
<dbReference type="CDD" id="cd11296">
    <property type="entry name" value="O-FucT_like"/>
    <property type="match status" value="1"/>
</dbReference>
<accession>A0A1Y1Y534</accession>
<evidence type="ECO:0000256" key="1">
    <source>
        <dbReference type="ARBA" id="ARBA00022679"/>
    </source>
</evidence>
<evidence type="ECO:0000256" key="2">
    <source>
        <dbReference type="ARBA" id="ARBA00023253"/>
    </source>
</evidence>
<dbReference type="Gene3D" id="3.40.50.11350">
    <property type="match status" value="1"/>
</dbReference>
<dbReference type="GO" id="GO:0006004">
    <property type="term" value="P:fucose metabolic process"/>
    <property type="evidence" value="ECO:0007669"/>
    <property type="project" value="UniProtKB-KW"/>
</dbReference>
<proteinExistence type="predicted"/>
<organism evidence="4 5">
    <name type="scientific">Basidiobolus meristosporus CBS 931.73</name>
    <dbReference type="NCBI Taxonomy" id="1314790"/>
    <lineage>
        <taxon>Eukaryota</taxon>
        <taxon>Fungi</taxon>
        <taxon>Fungi incertae sedis</taxon>
        <taxon>Zoopagomycota</taxon>
        <taxon>Entomophthoromycotina</taxon>
        <taxon>Basidiobolomycetes</taxon>
        <taxon>Basidiobolales</taxon>
        <taxon>Basidiobolaceae</taxon>
        <taxon>Basidiobolus</taxon>
    </lineage>
</organism>
<keyword evidence="5" id="KW-1185">Reference proteome</keyword>
<evidence type="ECO:0008006" key="6">
    <source>
        <dbReference type="Google" id="ProtNLM"/>
    </source>
</evidence>
<gene>
    <name evidence="4" type="ORF">K493DRAFT_316181</name>
</gene>
<protein>
    <recommendedName>
        <fullName evidence="6">CigA protein</fullName>
    </recommendedName>
</protein>